<reference evidence="1 2" key="1">
    <citation type="submission" date="2022-06" db="EMBL/GenBank/DDBJ databases">
        <title>Genomic Encyclopedia of Archaeal and Bacterial Type Strains, Phase II (KMG-II): from individual species to whole genera.</title>
        <authorList>
            <person name="Goeker M."/>
        </authorList>
    </citation>
    <scope>NUCLEOTIDE SEQUENCE [LARGE SCALE GENOMIC DNA]</scope>
    <source>
        <strain evidence="1 2">DSM 44255</strain>
    </source>
</reference>
<dbReference type="RefSeq" id="WP_253886270.1">
    <property type="nucleotide sequence ID" value="NZ_BAAAVB010000004.1"/>
</dbReference>
<gene>
    <name evidence="1" type="ORF">LV75_001752</name>
</gene>
<comment type="caution">
    <text evidence="1">The sequence shown here is derived from an EMBL/GenBank/DDBJ whole genome shotgun (WGS) entry which is preliminary data.</text>
</comment>
<evidence type="ECO:0000313" key="1">
    <source>
        <dbReference type="EMBL" id="MCP2269264.1"/>
    </source>
</evidence>
<protein>
    <submittedName>
        <fullName evidence="1">Uncharacterized protein</fullName>
    </submittedName>
</protein>
<sequence>MQTPTVDIYAKLSTDCSMTYESSAPGEIEFTLGGRVDGAIMLTFTDTALRQFLTLATTAINETPTTASSSGMVTADGPTTA</sequence>
<dbReference type="EMBL" id="JAMTCO010000004">
    <property type="protein sequence ID" value="MCP2269264.1"/>
    <property type="molecule type" value="Genomic_DNA"/>
</dbReference>
<name>A0ABT1I9E9_9PSEU</name>
<organism evidence="1 2">
    <name type="scientific">Actinokineospora diospyrosa</name>
    <dbReference type="NCBI Taxonomy" id="103728"/>
    <lineage>
        <taxon>Bacteria</taxon>
        <taxon>Bacillati</taxon>
        <taxon>Actinomycetota</taxon>
        <taxon>Actinomycetes</taxon>
        <taxon>Pseudonocardiales</taxon>
        <taxon>Pseudonocardiaceae</taxon>
        <taxon>Actinokineospora</taxon>
    </lineage>
</organism>
<keyword evidence="2" id="KW-1185">Reference proteome</keyword>
<dbReference type="Proteomes" id="UP001205185">
    <property type="component" value="Unassembled WGS sequence"/>
</dbReference>
<proteinExistence type="predicted"/>
<accession>A0ABT1I9E9</accession>
<evidence type="ECO:0000313" key="2">
    <source>
        <dbReference type="Proteomes" id="UP001205185"/>
    </source>
</evidence>